<comment type="caution">
    <text evidence="1">The sequence shown here is derived from an EMBL/GenBank/DDBJ whole genome shotgun (WGS) entry which is preliminary data.</text>
</comment>
<protein>
    <submittedName>
        <fullName evidence="1">Uncharacterized protein</fullName>
    </submittedName>
</protein>
<reference evidence="1 2" key="1">
    <citation type="submission" date="2017-05" db="EMBL/GenBank/DDBJ databases">
        <title>De novo genome assembly of Deniococcus indicus strain DR1.</title>
        <authorList>
            <person name="Chauhan D."/>
            <person name="Yennamalli R.M."/>
            <person name="Priyadarshini R."/>
        </authorList>
    </citation>
    <scope>NUCLEOTIDE SEQUENCE [LARGE SCALE GENOMIC DNA]</scope>
    <source>
        <strain evidence="1 2">DR1</strain>
    </source>
</reference>
<accession>A0A246BTI6</accession>
<proteinExistence type="predicted"/>
<dbReference type="RefSeq" id="WP_088246656.1">
    <property type="nucleotide sequence ID" value="NZ_NHMK01000003.1"/>
</dbReference>
<organism evidence="1 2">
    <name type="scientific">Deinococcus indicus</name>
    <dbReference type="NCBI Taxonomy" id="223556"/>
    <lineage>
        <taxon>Bacteria</taxon>
        <taxon>Thermotogati</taxon>
        <taxon>Deinococcota</taxon>
        <taxon>Deinococci</taxon>
        <taxon>Deinococcales</taxon>
        <taxon>Deinococcaceae</taxon>
        <taxon>Deinococcus</taxon>
    </lineage>
</organism>
<dbReference type="Proteomes" id="UP000197208">
    <property type="component" value="Unassembled WGS sequence"/>
</dbReference>
<dbReference type="AlphaFoldDB" id="A0A246BTI6"/>
<gene>
    <name evidence="1" type="ORF">CBQ26_00455</name>
</gene>
<sequence length="71" mass="7993">MTMTFQPGRPLPADPQTTQERTLYHALRSTGALATMTREGGTWQWRQLHGETVEAYGTGGWSDLQKWLAQS</sequence>
<keyword evidence="2" id="KW-1185">Reference proteome</keyword>
<name>A0A246BTI6_9DEIO</name>
<evidence type="ECO:0000313" key="2">
    <source>
        <dbReference type="Proteomes" id="UP000197208"/>
    </source>
</evidence>
<evidence type="ECO:0000313" key="1">
    <source>
        <dbReference type="EMBL" id="OWL98963.1"/>
    </source>
</evidence>
<dbReference type="EMBL" id="NHMK01000003">
    <property type="protein sequence ID" value="OWL98963.1"/>
    <property type="molecule type" value="Genomic_DNA"/>
</dbReference>
<dbReference type="OrthoDB" id="72335at2"/>